<dbReference type="EMBL" id="PVFR01000017">
    <property type="protein sequence ID" value="PRE53121.1"/>
    <property type="molecule type" value="Genomic_DNA"/>
</dbReference>
<keyword evidence="4" id="KW-0804">Transcription</keyword>
<gene>
    <name evidence="6" type="ORF">C6P99_06640</name>
</gene>
<keyword evidence="3" id="KW-0238">DNA-binding</keyword>
<evidence type="ECO:0000313" key="7">
    <source>
        <dbReference type="Proteomes" id="UP000237811"/>
    </source>
</evidence>
<dbReference type="Gene3D" id="1.10.10.10">
    <property type="entry name" value="Winged helix-like DNA-binding domain superfamily/Winged helix DNA-binding domain"/>
    <property type="match status" value="1"/>
</dbReference>
<dbReference type="SUPFAM" id="SSF53850">
    <property type="entry name" value="Periplasmic binding protein-like II"/>
    <property type="match status" value="1"/>
</dbReference>
<dbReference type="InterPro" id="IPR000847">
    <property type="entry name" value="LysR_HTH_N"/>
</dbReference>
<comment type="similarity">
    <text evidence="1">Belongs to the LysR transcriptional regulatory family.</text>
</comment>
<evidence type="ECO:0000256" key="3">
    <source>
        <dbReference type="ARBA" id="ARBA00023125"/>
    </source>
</evidence>
<accession>A0AB37AXH9</accession>
<reference evidence="6 7" key="1">
    <citation type="submission" date="2018-03" db="EMBL/GenBank/DDBJ databases">
        <authorList>
            <person name="Nguyen K."/>
            <person name="Fouts D."/>
            <person name="Sutton G."/>
        </authorList>
    </citation>
    <scope>NUCLEOTIDE SEQUENCE [LARGE SCALE GENOMIC DNA]</scope>
    <source>
        <strain evidence="6 7">AU14328</strain>
    </source>
</reference>
<dbReference type="Gene3D" id="3.40.190.290">
    <property type="match status" value="1"/>
</dbReference>
<dbReference type="FunFam" id="1.10.10.10:FF:000001">
    <property type="entry name" value="LysR family transcriptional regulator"/>
    <property type="match status" value="1"/>
</dbReference>
<protein>
    <submittedName>
        <fullName evidence="6">LysR family transcriptional regulator</fullName>
    </submittedName>
</protein>
<dbReference type="GO" id="GO:0006351">
    <property type="term" value="P:DNA-templated transcription"/>
    <property type="evidence" value="ECO:0007669"/>
    <property type="project" value="TreeGrafter"/>
</dbReference>
<evidence type="ECO:0000256" key="1">
    <source>
        <dbReference type="ARBA" id="ARBA00009437"/>
    </source>
</evidence>
<dbReference type="InterPro" id="IPR036390">
    <property type="entry name" value="WH_DNA-bd_sf"/>
</dbReference>
<keyword evidence="2" id="KW-0805">Transcription regulation</keyword>
<dbReference type="PANTHER" id="PTHR30537">
    <property type="entry name" value="HTH-TYPE TRANSCRIPTIONAL REGULATOR"/>
    <property type="match status" value="1"/>
</dbReference>
<dbReference type="GO" id="GO:0003700">
    <property type="term" value="F:DNA-binding transcription factor activity"/>
    <property type="evidence" value="ECO:0007669"/>
    <property type="project" value="InterPro"/>
</dbReference>
<dbReference type="CDD" id="cd08479">
    <property type="entry name" value="PBP2_CrgA_like_9"/>
    <property type="match status" value="1"/>
</dbReference>
<dbReference type="RefSeq" id="WP_105776325.1">
    <property type="nucleotide sequence ID" value="NZ_JAHPOL010000009.1"/>
</dbReference>
<evidence type="ECO:0000256" key="4">
    <source>
        <dbReference type="ARBA" id="ARBA00023163"/>
    </source>
</evidence>
<evidence type="ECO:0000259" key="5">
    <source>
        <dbReference type="PROSITE" id="PS50931"/>
    </source>
</evidence>
<feature type="domain" description="HTH lysR-type" evidence="5">
    <location>
        <begin position="8"/>
        <end position="65"/>
    </location>
</feature>
<sequence length="304" mass="33270">MNETSAMPELGDLRVFCMVARKASFSAAADALAMSSSYVSKRVGMLETSLGIRLLHRSTRRVSVTDAGERVYAWAEKILDDVEHLVEDVSSTRRVPRGTLRVSSSFGFGRNVVAPALAELSDRHPQLNVRLELFDRIVDVAAEGFDVDIRIGDEIAGHLIAKQLATNHRVLCASPDYLARHGTPKQVDDLASHACLAIKERDHPFGVWRLDARGETVSVQVTGPLSSNHGEVAVQWALAGRGIVLRSVWDVQPLLDAGRLHRVLPGVTQPANVWAVYPARLAQSAKVRACVEFLKERLGAQGCR</sequence>
<dbReference type="InterPro" id="IPR005119">
    <property type="entry name" value="LysR_subst-bd"/>
</dbReference>
<evidence type="ECO:0000256" key="2">
    <source>
        <dbReference type="ARBA" id="ARBA00023015"/>
    </source>
</evidence>
<comment type="caution">
    <text evidence="6">The sequence shown here is derived from an EMBL/GenBank/DDBJ whole genome shotgun (WGS) entry which is preliminary data.</text>
</comment>
<dbReference type="Pfam" id="PF03466">
    <property type="entry name" value="LysR_substrate"/>
    <property type="match status" value="1"/>
</dbReference>
<dbReference type="Pfam" id="PF00126">
    <property type="entry name" value="HTH_1"/>
    <property type="match status" value="1"/>
</dbReference>
<dbReference type="Proteomes" id="UP000237811">
    <property type="component" value="Unassembled WGS sequence"/>
</dbReference>
<dbReference type="InterPro" id="IPR058163">
    <property type="entry name" value="LysR-type_TF_proteobact-type"/>
</dbReference>
<organism evidence="6 7">
    <name type="scientific">Burkholderia multivorans</name>
    <dbReference type="NCBI Taxonomy" id="87883"/>
    <lineage>
        <taxon>Bacteria</taxon>
        <taxon>Pseudomonadati</taxon>
        <taxon>Pseudomonadota</taxon>
        <taxon>Betaproteobacteria</taxon>
        <taxon>Burkholderiales</taxon>
        <taxon>Burkholderiaceae</taxon>
        <taxon>Burkholderia</taxon>
        <taxon>Burkholderia cepacia complex</taxon>
    </lineage>
</organism>
<dbReference type="AlphaFoldDB" id="A0AB37AXH9"/>
<dbReference type="PROSITE" id="PS50931">
    <property type="entry name" value="HTH_LYSR"/>
    <property type="match status" value="1"/>
</dbReference>
<evidence type="ECO:0000313" key="6">
    <source>
        <dbReference type="EMBL" id="PRE53121.1"/>
    </source>
</evidence>
<dbReference type="FunFam" id="3.40.190.290:FF:000001">
    <property type="entry name" value="Transcriptional regulator, LysR family"/>
    <property type="match status" value="1"/>
</dbReference>
<dbReference type="GO" id="GO:0043565">
    <property type="term" value="F:sequence-specific DNA binding"/>
    <property type="evidence" value="ECO:0007669"/>
    <property type="project" value="TreeGrafter"/>
</dbReference>
<proteinExistence type="inferred from homology"/>
<dbReference type="InterPro" id="IPR036388">
    <property type="entry name" value="WH-like_DNA-bd_sf"/>
</dbReference>
<dbReference type="SUPFAM" id="SSF46785">
    <property type="entry name" value="Winged helix' DNA-binding domain"/>
    <property type="match status" value="1"/>
</dbReference>
<dbReference type="PANTHER" id="PTHR30537:SF5">
    <property type="entry name" value="HTH-TYPE TRANSCRIPTIONAL ACTIVATOR TTDR-RELATED"/>
    <property type="match status" value="1"/>
</dbReference>
<name>A0AB37AXH9_9BURK</name>